<dbReference type="SUPFAM" id="SSF53474">
    <property type="entry name" value="alpha/beta-Hydrolases"/>
    <property type="match status" value="1"/>
</dbReference>
<dbReference type="InterPro" id="IPR007130">
    <property type="entry name" value="DAGAT"/>
</dbReference>
<dbReference type="GO" id="GO:0019432">
    <property type="term" value="P:triglyceride biosynthetic process"/>
    <property type="evidence" value="ECO:0007669"/>
    <property type="project" value="UniProtKB-ARBA"/>
</dbReference>
<dbReference type="PANTHER" id="PTHR22753">
    <property type="entry name" value="TRANSMEMBRANE PROTEIN 68"/>
    <property type="match status" value="1"/>
</dbReference>
<keyword evidence="2" id="KW-0808">Transferase</keyword>
<keyword evidence="6" id="KW-1185">Reference proteome</keyword>
<dbReference type="InterPro" id="IPR022742">
    <property type="entry name" value="Hydrolase_4"/>
</dbReference>
<dbReference type="AlphaFoldDB" id="A0AAU9PTE1"/>
<keyword evidence="3" id="KW-0012">Acyltransferase</keyword>
<accession>A0AAU9PTE1</accession>
<comment type="caution">
    <text evidence="5">The sequence shown here is derived from an EMBL/GenBank/DDBJ whole genome shotgun (WGS) entry which is preliminary data.</text>
</comment>
<proteinExistence type="inferred from homology"/>
<evidence type="ECO:0000256" key="1">
    <source>
        <dbReference type="ARBA" id="ARBA00005420"/>
    </source>
</evidence>
<reference evidence="5 6" key="1">
    <citation type="submission" date="2022-01" db="EMBL/GenBank/DDBJ databases">
        <authorList>
            <person name="Xiong W."/>
            <person name="Schranz E."/>
        </authorList>
    </citation>
    <scope>NUCLEOTIDE SEQUENCE [LARGE SCALE GENOMIC DNA]</scope>
</reference>
<dbReference type="InterPro" id="IPR029058">
    <property type="entry name" value="AB_hydrolase_fold"/>
</dbReference>
<evidence type="ECO:0000259" key="4">
    <source>
        <dbReference type="Pfam" id="PF12146"/>
    </source>
</evidence>
<evidence type="ECO:0000313" key="6">
    <source>
        <dbReference type="Proteomes" id="UP001157418"/>
    </source>
</evidence>
<comment type="similarity">
    <text evidence="1">Belongs to the diacylglycerol acyltransferase family.</text>
</comment>
<dbReference type="Pfam" id="PF03982">
    <property type="entry name" value="DAGAT"/>
    <property type="match status" value="1"/>
</dbReference>
<protein>
    <recommendedName>
        <fullName evidence="4">Serine aminopeptidase S33 domain-containing protein</fullName>
    </recommendedName>
</protein>
<dbReference type="GO" id="GO:0016020">
    <property type="term" value="C:membrane"/>
    <property type="evidence" value="ECO:0007669"/>
    <property type="project" value="TreeGrafter"/>
</dbReference>
<sequence length="640" mass="71553">MKSSIALLMNTSIVPLSPLFTLNENLSLRSHVLVRSVSSEVSWASVSINGASSVNKNDTGDEGKTSMQNVVEELEPLWDDGYGTQTAKDYAYIAMDLIKNDGGPPRWFCPIACGIPLKDSPILLYIPGIDGTGTGLVVHEKALGKVFHVQCLHIPVQDRTPLEGLIQIVEETVKIEHNLSPNKPIYLLGESFGGTLALSVAARNPTIDLILILVNPATSFERSQVHPLLPLLRALPEKHYGMLPYVIPPLLGDFVKVAMVRIDGNGVNDLSSLWQFLYNLTKDLPLLSIMAKILPQDTLKWRLKLVESAAAYANSRLHAITAQVLVLASGKDNLVPSKNEAQRLSRFLKHCNVRVFEENGHTILLENGVNLLSTIKTSKMYRRFSKHDVVKDFLPPSMREFKSSPMGSWWHRLSMGAAMFSTMEDGKIVRGLSGIPDEGPVLIVVSGKNLFKLLATKSYTLLYPGGLREALHRKGEGYKLFWPEKQEFVRMAVKFGATIVPFGVVGEDDISQIILDYNDMKRSPFINQMLNDLNQGRTNLREGMVGEIAKQPLHLPILSPKLPGRLYYLFGKPIRTKGKENMLDDKDYLRELYLKIQCEVEKNVDYLLMRRGEDPYRGLVERLVWVTTIGSLDQIPSFEP</sequence>
<dbReference type="EMBL" id="CAKMRJ010005745">
    <property type="protein sequence ID" value="CAH1453429.1"/>
    <property type="molecule type" value="Genomic_DNA"/>
</dbReference>
<evidence type="ECO:0000313" key="5">
    <source>
        <dbReference type="EMBL" id="CAH1453429.1"/>
    </source>
</evidence>
<dbReference type="GO" id="GO:0004144">
    <property type="term" value="F:diacylglycerol O-acyltransferase activity"/>
    <property type="evidence" value="ECO:0007669"/>
    <property type="project" value="UniProtKB-ARBA"/>
</dbReference>
<dbReference type="Pfam" id="PF12146">
    <property type="entry name" value="Hydrolase_4"/>
    <property type="match status" value="1"/>
</dbReference>
<dbReference type="Proteomes" id="UP001157418">
    <property type="component" value="Unassembled WGS sequence"/>
</dbReference>
<gene>
    <name evidence="5" type="ORF">LVIROSA_LOCUS38671</name>
</gene>
<organism evidence="5 6">
    <name type="scientific">Lactuca virosa</name>
    <dbReference type="NCBI Taxonomy" id="75947"/>
    <lineage>
        <taxon>Eukaryota</taxon>
        <taxon>Viridiplantae</taxon>
        <taxon>Streptophyta</taxon>
        <taxon>Embryophyta</taxon>
        <taxon>Tracheophyta</taxon>
        <taxon>Spermatophyta</taxon>
        <taxon>Magnoliopsida</taxon>
        <taxon>eudicotyledons</taxon>
        <taxon>Gunneridae</taxon>
        <taxon>Pentapetalae</taxon>
        <taxon>asterids</taxon>
        <taxon>campanulids</taxon>
        <taxon>Asterales</taxon>
        <taxon>Asteraceae</taxon>
        <taxon>Cichorioideae</taxon>
        <taxon>Cichorieae</taxon>
        <taxon>Lactucinae</taxon>
        <taxon>Lactuca</taxon>
    </lineage>
</organism>
<evidence type="ECO:0000256" key="3">
    <source>
        <dbReference type="ARBA" id="ARBA00023315"/>
    </source>
</evidence>
<dbReference type="Gene3D" id="3.40.50.1820">
    <property type="entry name" value="alpha/beta hydrolase"/>
    <property type="match status" value="1"/>
</dbReference>
<evidence type="ECO:0000256" key="2">
    <source>
        <dbReference type="ARBA" id="ARBA00022679"/>
    </source>
</evidence>
<dbReference type="PANTHER" id="PTHR22753:SF40">
    <property type="entry name" value="ACYLGLYCEROL LIPASE"/>
    <property type="match status" value="1"/>
</dbReference>
<feature type="domain" description="Serine aminopeptidase S33" evidence="4">
    <location>
        <begin position="177"/>
        <end position="367"/>
    </location>
</feature>
<name>A0AAU9PTE1_9ASTR</name>